<dbReference type="EMBL" id="PISP01000001">
    <property type="protein sequence ID" value="PKD44632.1"/>
    <property type="molecule type" value="Genomic_DNA"/>
</dbReference>
<sequence>MYNIKELHTVALLKDLPDKKLHRGDVGTVVADLSETVAEVEFVDKKGRTSVLITLEKKDLIRLRMETIPA</sequence>
<protein>
    <submittedName>
        <fullName evidence="1">DUF4926 domain-containing protein</fullName>
    </submittedName>
</protein>
<dbReference type="OrthoDB" id="983005at2"/>
<proteinExistence type="predicted"/>
<dbReference type="Pfam" id="PF16277">
    <property type="entry name" value="DUF4926"/>
    <property type="match status" value="1"/>
</dbReference>
<dbReference type="InterPro" id="IPR032568">
    <property type="entry name" value="DUF4926"/>
</dbReference>
<dbReference type="RefSeq" id="WP_101071923.1">
    <property type="nucleotide sequence ID" value="NZ_PISP01000001.1"/>
</dbReference>
<evidence type="ECO:0000313" key="1">
    <source>
        <dbReference type="EMBL" id="PKD44632.1"/>
    </source>
</evidence>
<evidence type="ECO:0000313" key="2">
    <source>
        <dbReference type="Proteomes" id="UP000233398"/>
    </source>
</evidence>
<comment type="caution">
    <text evidence="1">The sequence shown here is derived from an EMBL/GenBank/DDBJ whole genome shotgun (WGS) entry which is preliminary data.</text>
</comment>
<gene>
    <name evidence="1" type="ORF">CWD77_03995</name>
</gene>
<organism evidence="1 2">
    <name type="scientific">Rhodohalobacter barkolensis</name>
    <dbReference type="NCBI Taxonomy" id="2053187"/>
    <lineage>
        <taxon>Bacteria</taxon>
        <taxon>Pseudomonadati</taxon>
        <taxon>Balneolota</taxon>
        <taxon>Balneolia</taxon>
        <taxon>Balneolales</taxon>
        <taxon>Balneolaceae</taxon>
        <taxon>Rhodohalobacter</taxon>
    </lineage>
</organism>
<dbReference type="Proteomes" id="UP000233398">
    <property type="component" value="Unassembled WGS sequence"/>
</dbReference>
<reference evidence="1 2" key="1">
    <citation type="submission" date="2017-11" db="EMBL/GenBank/DDBJ databases">
        <title>Rhodohalobacter 15182 sp. nov., isolated from a salt lake.</title>
        <authorList>
            <person name="Han S."/>
        </authorList>
    </citation>
    <scope>NUCLEOTIDE SEQUENCE [LARGE SCALE GENOMIC DNA]</scope>
    <source>
        <strain evidence="1 2">15182</strain>
    </source>
</reference>
<dbReference type="AlphaFoldDB" id="A0A2N0VKB4"/>
<accession>A0A2N0VKB4</accession>
<keyword evidence="2" id="KW-1185">Reference proteome</keyword>
<name>A0A2N0VKB4_9BACT</name>